<keyword evidence="5" id="KW-0812">Transmembrane</keyword>
<dbReference type="Gene3D" id="3.20.20.80">
    <property type="entry name" value="Glycosidases"/>
    <property type="match status" value="1"/>
</dbReference>
<keyword evidence="5" id="KW-1133">Transmembrane helix</keyword>
<dbReference type="OrthoDB" id="10023921at2759"/>
<evidence type="ECO:0000313" key="7">
    <source>
        <dbReference type="EMBL" id="KAF7272012.1"/>
    </source>
</evidence>
<dbReference type="PANTHER" id="PTHR21040">
    <property type="entry name" value="BCDNA.GH04120"/>
    <property type="match status" value="1"/>
</dbReference>
<dbReference type="CDD" id="cd06565">
    <property type="entry name" value="GH20_GcnA-like"/>
    <property type="match status" value="1"/>
</dbReference>
<evidence type="ECO:0000256" key="5">
    <source>
        <dbReference type="SAM" id="Phobius"/>
    </source>
</evidence>
<dbReference type="EC" id="3.2.1.52" evidence="3"/>
<dbReference type="Pfam" id="PF00728">
    <property type="entry name" value="Glyco_hydro_20"/>
    <property type="match status" value="1"/>
</dbReference>
<dbReference type="InterPro" id="IPR017853">
    <property type="entry name" value="GH"/>
</dbReference>
<dbReference type="GO" id="GO:0004563">
    <property type="term" value="F:beta-N-acetylhexosaminidase activity"/>
    <property type="evidence" value="ECO:0007669"/>
    <property type="project" value="UniProtKB-EC"/>
</dbReference>
<gene>
    <name evidence="7" type="ORF">GWI33_015180</name>
</gene>
<evidence type="ECO:0000313" key="8">
    <source>
        <dbReference type="Proteomes" id="UP000625711"/>
    </source>
</evidence>
<comment type="catalytic activity">
    <reaction evidence="1">
        <text>Hydrolysis of terminal non-reducing N-acetyl-D-hexosamine residues in N-acetyl-beta-D-hexosaminides.</text>
        <dbReference type="EC" id="3.2.1.52"/>
    </reaction>
</comment>
<protein>
    <recommendedName>
        <fullName evidence="3">beta-N-acetylhexosaminidase</fullName>
        <ecNumber evidence="3">3.2.1.52</ecNumber>
    </recommendedName>
</protein>
<name>A0A834HZX9_RHYFE</name>
<feature type="transmembrane region" description="Helical" evidence="5">
    <location>
        <begin position="12"/>
        <end position="30"/>
    </location>
</feature>
<dbReference type="GO" id="GO:0005975">
    <property type="term" value="P:carbohydrate metabolic process"/>
    <property type="evidence" value="ECO:0007669"/>
    <property type="project" value="InterPro"/>
</dbReference>
<dbReference type="AlphaFoldDB" id="A0A834HZX9"/>
<keyword evidence="4" id="KW-0378">Hydrolase</keyword>
<keyword evidence="8" id="KW-1185">Reference proteome</keyword>
<evidence type="ECO:0000256" key="4">
    <source>
        <dbReference type="ARBA" id="ARBA00022801"/>
    </source>
</evidence>
<dbReference type="SUPFAM" id="SSF51445">
    <property type="entry name" value="(Trans)glycosidases"/>
    <property type="match status" value="1"/>
</dbReference>
<comment type="similarity">
    <text evidence="2">Belongs to the glycosyl hydrolase 20 family.</text>
</comment>
<evidence type="ECO:0000259" key="6">
    <source>
        <dbReference type="Pfam" id="PF00728"/>
    </source>
</evidence>
<dbReference type="PANTHER" id="PTHR21040:SF13">
    <property type="entry name" value="BETA-N-ACETYLHEXOSAMINIDASE"/>
    <property type="match status" value="1"/>
</dbReference>
<dbReference type="EMBL" id="JAACXV010013870">
    <property type="protein sequence ID" value="KAF7272012.1"/>
    <property type="molecule type" value="Genomic_DNA"/>
</dbReference>
<reference evidence="7" key="1">
    <citation type="submission" date="2020-08" db="EMBL/GenBank/DDBJ databases">
        <title>Genome sequencing and assembly of the red palm weevil Rhynchophorus ferrugineus.</title>
        <authorList>
            <person name="Dias G.B."/>
            <person name="Bergman C.M."/>
            <person name="Manee M."/>
        </authorList>
    </citation>
    <scope>NUCLEOTIDE SEQUENCE</scope>
    <source>
        <strain evidence="7">AA-2017</strain>
        <tissue evidence="7">Whole larva</tissue>
    </source>
</reference>
<accession>A0A834HZX9</accession>
<dbReference type="InterPro" id="IPR038901">
    <property type="entry name" value="HEXDC-like"/>
</dbReference>
<comment type="caution">
    <text evidence="7">The sequence shown here is derived from an EMBL/GenBank/DDBJ whole genome shotgun (WGS) entry which is preliminary data.</text>
</comment>
<proteinExistence type="inferred from homology"/>
<keyword evidence="5" id="KW-0472">Membrane</keyword>
<organism evidence="7 8">
    <name type="scientific">Rhynchophorus ferrugineus</name>
    <name type="common">Red palm weevil</name>
    <name type="synonym">Curculio ferrugineus</name>
    <dbReference type="NCBI Taxonomy" id="354439"/>
    <lineage>
        <taxon>Eukaryota</taxon>
        <taxon>Metazoa</taxon>
        <taxon>Ecdysozoa</taxon>
        <taxon>Arthropoda</taxon>
        <taxon>Hexapoda</taxon>
        <taxon>Insecta</taxon>
        <taxon>Pterygota</taxon>
        <taxon>Neoptera</taxon>
        <taxon>Endopterygota</taxon>
        <taxon>Coleoptera</taxon>
        <taxon>Polyphaga</taxon>
        <taxon>Cucujiformia</taxon>
        <taxon>Curculionidae</taxon>
        <taxon>Dryophthorinae</taxon>
        <taxon>Rhynchophorus</taxon>
    </lineage>
</organism>
<sequence>MKPIHDIRICRLIGALCVIMTVVFCCLYLFQYTTTYKSSPKHGRRSKLVSRTPTMVISERIVHLDLKGAPPKISYYPKLFPLLRKLGATGILIEYEDMFPYHGTLLKNIPAHNAYSLQDIQTINTLAKYNNLKVIPLIQTFGHLEFLLKLDEFKDYREVWNYPSAICPSYEKTLILMQTMIEQVIDAHPDSDMIHIGSDEVFHIGSCQRCRKYMIDNHKTKSELYLGHIGSVIKMIKNIHPSMKILAWDDHFRLLNYTNIMQSRLGSDFEPVVWQYRKDVYDELGPSLWNMYVKAFPNVWAASAFKGAIGSNKYVSDVNHYVQNHRSWISVMKEHGKKVHFQGIILTGWQRYDHFAVLCELLPVGMPSLAMSLRLLIGHKDSLIGPPTEVARILDCSQPYGLIGSAFGSPKCRFPGGEILEYAIHLHQLQQEYDEIIEDSRVKGWLNGYNIAHSFSNSQYVKSVLMPLGKIRNELQFIKDNMSRAMREVYDKYTISEWIETYIKPFEEQVKVLWKAKQDLLKLESWPRRPLDYNTDL</sequence>
<dbReference type="Proteomes" id="UP000625711">
    <property type="component" value="Unassembled WGS sequence"/>
</dbReference>
<evidence type="ECO:0000256" key="1">
    <source>
        <dbReference type="ARBA" id="ARBA00001231"/>
    </source>
</evidence>
<evidence type="ECO:0000256" key="2">
    <source>
        <dbReference type="ARBA" id="ARBA00006285"/>
    </source>
</evidence>
<feature type="domain" description="Glycoside hydrolase family 20 catalytic" evidence="6">
    <location>
        <begin position="109"/>
        <end position="256"/>
    </location>
</feature>
<dbReference type="InterPro" id="IPR015883">
    <property type="entry name" value="Glyco_hydro_20_cat"/>
</dbReference>
<evidence type="ECO:0000256" key="3">
    <source>
        <dbReference type="ARBA" id="ARBA00012663"/>
    </source>
</evidence>